<dbReference type="RefSeq" id="WP_163945026.1">
    <property type="nucleotide sequence ID" value="NZ_JAAFZH010000002.1"/>
</dbReference>
<dbReference type="PROSITE" id="PS51257">
    <property type="entry name" value="PROKAR_LIPOPROTEIN"/>
    <property type="match status" value="1"/>
</dbReference>
<dbReference type="Pfam" id="PF07452">
    <property type="entry name" value="CHRD"/>
    <property type="match status" value="1"/>
</dbReference>
<evidence type="ECO:0000313" key="4">
    <source>
        <dbReference type="Proteomes" id="UP000474175"/>
    </source>
</evidence>
<dbReference type="SMART" id="SM00754">
    <property type="entry name" value="CHRD"/>
    <property type="match status" value="1"/>
</dbReference>
<evidence type="ECO:0000313" key="3">
    <source>
        <dbReference type="EMBL" id="NDU94667.1"/>
    </source>
</evidence>
<dbReference type="PROSITE" id="PS50933">
    <property type="entry name" value="CHRD"/>
    <property type="match status" value="1"/>
</dbReference>
<dbReference type="InterPro" id="IPR010895">
    <property type="entry name" value="CHRD"/>
</dbReference>
<evidence type="ECO:0000259" key="2">
    <source>
        <dbReference type="PROSITE" id="PS50933"/>
    </source>
</evidence>
<protein>
    <submittedName>
        <fullName evidence="3">CHRD domain-containing protein</fullName>
    </submittedName>
</protein>
<sequence length="155" mass="16492">MSKKNALLSVVALLALGMTFTSCKDEENPTTMPTSTRLTAVLNGSSEKPTSTTSTVTGTFTGDLNETTRVLSYTVTYSGPFSTSMTGGHIHRITSTTAMTGGIEIPFSNLASPITGSATLANQNRVDSLKNGFYYVNLHTVQYPAGEIRGDIKKQ</sequence>
<organism evidence="3 4">
    <name type="scientific">Spirosoma terrae</name>
    <dbReference type="NCBI Taxonomy" id="1968276"/>
    <lineage>
        <taxon>Bacteria</taxon>
        <taxon>Pseudomonadati</taxon>
        <taxon>Bacteroidota</taxon>
        <taxon>Cytophagia</taxon>
        <taxon>Cytophagales</taxon>
        <taxon>Cytophagaceae</taxon>
        <taxon>Spirosoma</taxon>
    </lineage>
</organism>
<comment type="caution">
    <text evidence="3">The sequence shown here is derived from an EMBL/GenBank/DDBJ whole genome shotgun (WGS) entry which is preliminary data.</text>
</comment>
<keyword evidence="1" id="KW-0732">Signal</keyword>
<name>A0A6L9L5F4_9BACT</name>
<accession>A0A6L9L5F4</accession>
<feature type="chain" id="PRO_5027039370" evidence="1">
    <location>
        <begin position="25"/>
        <end position="155"/>
    </location>
</feature>
<gene>
    <name evidence="3" type="ORF">GK108_07260</name>
</gene>
<dbReference type="EMBL" id="JAAFZH010000002">
    <property type="protein sequence ID" value="NDU94667.1"/>
    <property type="molecule type" value="Genomic_DNA"/>
</dbReference>
<keyword evidence="4" id="KW-1185">Reference proteome</keyword>
<proteinExistence type="predicted"/>
<dbReference type="AlphaFoldDB" id="A0A6L9L5F4"/>
<dbReference type="Proteomes" id="UP000474175">
    <property type="component" value="Unassembled WGS sequence"/>
</dbReference>
<evidence type="ECO:0000256" key="1">
    <source>
        <dbReference type="SAM" id="SignalP"/>
    </source>
</evidence>
<reference evidence="3 4" key="1">
    <citation type="submission" date="2020-02" db="EMBL/GenBank/DDBJ databases">
        <title>Draft genome sequence of two Spirosoma agri KCTC 52727 and Spirosoma terrae KCTC 52035.</title>
        <authorList>
            <person name="Rojas J."/>
            <person name="Ambika Manirajan B."/>
            <person name="Suarez C."/>
            <person name="Ratering S."/>
            <person name="Schnell S."/>
        </authorList>
    </citation>
    <scope>NUCLEOTIDE SEQUENCE [LARGE SCALE GENOMIC DNA]</scope>
    <source>
        <strain evidence="3 4">KCTC 52035</strain>
    </source>
</reference>
<feature type="signal peptide" evidence="1">
    <location>
        <begin position="1"/>
        <end position="24"/>
    </location>
</feature>
<feature type="domain" description="CHRD" evidence="2">
    <location>
        <begin position="34"/>
        <end position="155"/>
    </location>
</feature>